<dbReference type="AlphaFoldDB" id="A0A2A4FQU2"/>
<organism evidence="2 3">
    <name type="scientific">Rhizorhabdus dicambivorans</name>
    <dbReference type="NCBI Taxonomy" id="1850238"/>
    <lineage>
        <taxon>Bacteria</taxon>
        <taxon>Pseudomonadati</taxon>
        <taxon>Pseudomonadota</taxon>
        <taxon>Alphaproteobacteria</taxon>
        <taxon>Sphingomonadales</taxon>
        <taxon>Sphingomonadaceae</taxon>
        <taxon>Rhizorhabdus</taxon>
    </lineage>
</organism>
<dbReference type="OrthoDB" id="8858565at2"/>
<dbReference type="Pfam" id="PF09954">
    <property type="entry name" value="DUF2188"/>
    <property type="match status" value="1"/>
</dbReference>
<reference evidence="2 3" key="1">
    <citation type="submission" date="2017-09" db="EMBL/GenBank/DDBJ databases">
        <title>The Catabolism of 3,6-Dichlorosalicylic acid is Initiated by the Cytochrome P450 Monooxygenase DsmABC in Rhizorhabdus dicambivorans Ndbn-20.</title>
        <authorList>
            <person name="Na L."/>
        </authorList>
    </citation>
    <scope>NUCLEOTIDE SEQUENCE [LARGE SCALE GENOMIC DNA]</scope>
    <source>
        <strain evidence="2 3">Ndbn-20m</strain>
    </source>
</reference>
<name>A0A2A4FQU2_9SPHN</name>
<comment type="caution">
    <text evidence="2">The sequence shown here is derived from an EMBL/GenBank/DDBJ whole genome shotgun (WGS) entry which is preliminary data.</text>
</comment>
<dbReference type="InterPro" id="IPR018691">
    <property type="entry name" value="DUF2188"/>
</dbReference>
<evidence type="ECO:0000313" key="3">
    <source>
        <dbReference type="Proteomes" id="UP000218934"/>
    </source>
</evidence>
<sequence length="73" mass="7827">MGKNQHVVPHAGGWAVRGAGNERATSVHTTQSEAIGAARDIARNQQSELLIHGRNGQIRERDSFGGDPFPPRG</sequence>
<protein>
    <submittedName>
        <fullName evidence="2">DUF2188 domain-containing protein</fullName>
    </submittedName>
</protein>
<gene>
    <name evidence="2" type="ORF">COO09_23505</name>
</gene>
<dbReference type="EMBL" id="NWUF01000044">
    <property type="protein sequence ID" value="PCE39818.1"/>
    <property type="molecule type" value="Genomic_DNA"/>
</dbReference>
<evidence type="ECO:0000256" key="1">
    <source>
        <dbReference type="SAM" id="MobiDB-lite"/>
    </source>
</evidence>
<proteinExistence type="predicted"/>
<dbReference type="RefSeq" id="WP_066969730.1">
    <property type="nucleotide sequence ID" value="NZ_CP023449.1"/>
</dbReference>
<accession>A0A2A4FQU2</accession>
<feature type="region of interest" description="Disordered" evidence="1">
    <location>
        <begin position="53"/>
        <end position="73"/>
    </location>
</feature>
<evidence type="ECO:0000313" key="2">
    <source>
        <dbReference type="EMBL" id="PCE39818.1"/>
    </source>
</evidence>
<feature type="region of interest" description="Disordered" evidence="1">
    <location>
        <begin position="1"/>
        <end position="31"/>
    </location>
</feature>
<keyword evidence="3" id="KW-1185">Reference proteome</keyword>
<dbReference type="KEGG" id="rdi:CMV14_08755"/>
<dbReference type="Proteomes" id="UP000218934">
    <property type="component" value="Unassembled WGS sequence"/>
</dbReference>